<dbReference type="eggNOG" id="COG3507">
    <property type="taxonomic scope" value="Bacteria"/>
</dbReference>
<dbReference type="GO" id="GO:0004553">
    <property type="term" value="F:hydrolase activity, hydrolyzing O-glycosyl compounds"/>
    <property type="evidence" value="ECO:0007669"/>
    <property type="project" value="InterPro"/>
</dbReference>
<reference evidence="4 5" key="1">
    <citation type="submission" date="2012-02" db="EMBL/GenBank/DDBJ databases">
        <title>The Genome Sequence of Parabacteroides johnsonii CL02T12C29.</title>
        <authorList>
            <consortium name="The Broad Institute Genome Sequencing Platform"/>
            <person name="Earl A."/>
            <person name="Ward D."/>
            <person name="Feldgarden M."/>
            <person name="Gevers D."/>
            <person name="Zitomersky N.L."/>
            <person name="Coyne M.J."/>
            <person name="Comstock L.E."/>
            <person name="Young S.K."/>
            <person name="Zeng Q."/>
            <person name="Gargeya S."/>
            <person name="Fitzgerald M."/>
            <person name="Haas B."/>
            <person name="Abouelleil A."/>
            <person name="Alvarado L."/>
            <person name="Arachchi H.M."/>
            <person name="Berlin A."/>
            <person name="Chapman S.B."/>
            <person name="Gearin G."/>
            <person name="Goldberg J."/>
            <person name="Griggs A."/>
            <person name="Gujja S."/>
            <person name="Hansen M."/>
            <person name="Heiman D."/>
            <person name="Howarth C."/>
            <person name="Larimer J."/>
            <person name="Lui A."/>
            <person name="MacDonald P.J.P."/>
            <person name="McCowen C."/>
            <person name="Montmayeur A."/>
            <person name="Murphy C."/>
            <person name="Neiman D."/>
            <person name="Pearson M."/>
            <person name="Priest M."/>
            <person name="Roberts A."/>
            <person name="Saif S."/>
            <person name="Shea T."/>
            <person name="Sisk P."/>
            <person name="Stolte C."/>
            <person name="Sykes S."/>
            <person name="Wortman J."/>
            <person name="Nusbaum C."/>
            <person name="Birren B."/>
        </authorList>
    </citation>
    <scope>NUCLEOTIDE SEQUENCE [LARGE SCALE GENOMIC DNA]</scope>
    <source>
        <strain evidence="4 5">CL02T12C29</strain>
    </source>
</reference>
<evidence type="ECO:0000256" key="2">
    <source>
        <dbReference type="ARBA" id="ARBA00022801"/>
    </source>
</evidence>
<dbReference type="Proteomes" id="UP000001218">
    <property type="component" value="Unassembled WGS sequence"/>
</dbReference>
<accession>K6A9X1</accession>
<evidence type="ECO:0000313" key="4">
    <source>
        <dbReference type="EMBL" id="EKN12473.1"/>
    </source>
</evidence>
<keyword evidence="2" id="KW-0378">Hydrolase</keyword>
<dbReference type="PANTHER" id="PTHR22925">
    <property type="entry name" value="GLYCOSYL HYDROLASE 43 FAMILY MEMBER"/>
    <property type="match status" value="1"/>
</dbReference>
<proteinExistence type="inferred from homology"/>
<dbReference type="PATRIC" id="fig|999419.3.peg.1276"/>
<dbReference type="AlphaFoldDB" id="K6A9X1"/>
<dbReference type="InterPro" id="IPR006710">
    <property type="entry name" value="Glyco_hydro_43"/>
</dbReference>
<dbReference type="Gene3D" id="2.115.10.20">
    <property type="entry name" value="Glycosyl hydrolase domain, family 43"/>
    <property type="match status" value="2"/>
</dbReference>
<keyword evidence="3" id="KW-0326">Glycosidase</keyword>
<dbReference type="CDD" id="cd08994">
    <property type="entry name" value="GH43_62_32_68_117_130-like"/>
    <property type="match status" value="1"/>
</dbReference>
<comment type="similarity">
    <text evidence="1">Belongs to the glycosyl hydrolase 43 family.</text>
</comment>
<evidence type="ECO:0000256" key="1">
    <source>
        <dbReference type="ARBA" id="ARBA00009865"/>
    </source>
</evidence>
<name>K6A9X1_9BACT</name>
<organism evidence="4 5">
    <name type="scientific">Parabacteroides johnsonii CL02T12C29</name>
    <dbReference type="NCBI Taxonomy" id="999419"/>
    <lineage>
        <taxon>Bacteria</taxon>
        <taxon>Pseudomonadati</taxon>
        <taxon>Bacteroidota</taxon>
        <taxon>Bacteroidia</taxon>
        <taxon>Bacteroidales</taxon>
        <taxon>Tannerellaceae</taxon>
        <taxon>Parabacteroides</taxon>
    </lineage>
</organism>
<protein>
    <submittedName>
        <fullName evidence="4">Uncharacterized protein</fullName>
    </submittedName>
</protein>
<dbReference type="HOGENOM" id="CLU_023444_0_0_10"/>
<dbReference type="eggNOG" id="COG1621">
    <property type="taxonomic scope" value="Bacteria"/>
</dbReference>
<evidence type="ECO:0000313" key="5">
    <source>
        <dbReference type="Proteomes" id="UP000001218"/>
    </source>
</evidence>
<dbReference type="GO" id="GO:0005975">
    <property type="term" value="P:carbohydrate metabolic process"/>
    <property type="evidence" value="ECO:0007669"/>
    <property type="project" value="InterPro"/>
</dbReference>
<dbReference type="InterPro" id="IPR023296">
    <property type="entry name" value="Glyco_hydro_beta-prop_sf"/>
</dbReference>
<dbReference type="PANTHER" id="PTHR22925:SF3">
    <property type="entry name" value="GLYCOSYL HYDROLASE FAMILY PROTEIN 43"/>
    <property type="match status" value="1"/>
</dbReference>
<evidence type="ECO:0000256" key="3">
    <source>
        <dbReference type="ARBA" id="ARBA00023295"/>
    </source>
</evidence>
<dbReference type="Pfam" id="PF04616">
    <property type="entry name" value="Glyco_hydro_43"/>
    <property type="match status" value="1"/>
</dbReference>
<comment type="caution">
    <text evidence="4">The sequence shown here is derived from an EMBL/GenBank/DDBJ whole genome shotgun (WGS) entry which is preliminary data.</text>
</comment>
<sequence length="671" mass="75591">MLLRLIFILLMFSSIMVGQDIVPSLNFRGMLQSVPQNAKFKDDNFFIWGGSMVKDDNGVYHLYYSRWEKKYGFGAWVTHSEIAHAIAMTPFGPFTHKDVALPYRGKDIWDGMSTHNPTVHKFGSNYYLYYTGNTGDGKCTEELNFTHRNHQRIGVAVASNPNGPWKRFDHPLIDVSTDSVSADALMVSNPSVTVKSDGSYLMVYKAVGKQMPMPFGGPVVHLTATSSSPTGPFIKQMNPIFLSKDSKFPAEDPFIWLQKGKYYAIVKDMQGNFTGKGRSLALFESKDGFTWDKSANCLVSDLNVRWDNGKCEKMSHLERPQLFFEDSIPSVLLLAADKEVNGEIESSYNIQIPLNRRKYFFPGQIWTDLNGNQINAHGGGIIYVHGTYYWYGEHKLLGRSEKEGADGGVHCYSSDDLYNWKDEGLILSVDYQNSASDIAAGCILERPKVIYNKKTKLYIMFFKLYLPKKGYDTGYVGVATSMKPTGPFRYSHKFLGAGSLKGSGDFCMFQDEDGSVYHLTVRKPDKTFCIGRLRDDYLYPEGAYVELSDIPQHTEAPAVVKKENIYYMIGSGSSGWAPNTARSFLTNDLWNGYKELGNPCIGMNPLNGLSAEKTFGGQISFILPVRQAPGRYIAMFDIWKPECASDGLYIWLPLCMDNGRLVIEWKDQWSL</sequence>
<gene>
    <name evidence="4" type="ORF">HMPREF1077_01249</name>
</gene>
<dbReference type="EMBL" id="AGZP01000011">
    <property type="protein sequence ID" value="EKN12473.1"/>
    <property type="molecule type" value="Genomic_DNA"/>
</dbReference>
<dbReference type="SUPFAM" id="SSF75005">
    <property type="entry name" value="Arabinanase/levansucrase/invertase"/>
    <property type="match status" value="2"/>
</dbReference>